<dbReference type="EMBL" id="GGEC01062207">
    <property type="protein sequence ID" value="MBX42691.1"/>
    <property type="molecule type" value="Transcribed_RNA"/>
</dbReference>
<evidence type="ECO:0000313" key="1">
    <source>
        <dbReference type="EMBL" id="MBX42691.1"/>
    </source>
</evidence>
<name>A0A2P2NJM1_RHIMU</name>
<reference evidence="1" key="1">
    <citation type="submission" date="2018-02" db="EMBL/GenBank/DDBJ databases">
        <title>Rhizophora mucronata_Transcriptome.</title>
        <authorList>
            <person name="Meera S.P."/>
            <person name="Sreeshan A."/>
            <person name="Augustine A."/>
        </authorList>
    </citation>
    <scope>NUCLEOTIDE SEQUENCE</scope>
    <source>
        <tissue evidence="1">Leaf</tissue>
    </source>
</reference>
<sequence>MASSFLFFVHVEMSDFTLKLPQTNKNHIICAFDAGIS</sequence>
<proteinExistence type="predicted"/>
<protein>
    <submittedName>
        <fullName evidence="1">Uncharacterized protein</fullName>
    </submittedName>
</protein>
<organism evidence="1">
    <name type="scientific">Rhizophora mucronata</name>
    <name type="common">Asiatic mangrove</name>
    <dbReference type="NCBI Taxonomy" id="61149"/>
    <lineage>
        <taxon>Eukaryota</taxon>
        <taxon>Viridiplantae</taxon>
        <taxon>Streptophyta</taxon>
        <taxon>Embryophyta</taxon>
        <taxon>Tracheophyta</taxon>
        <taxon>Spermatophyta</taxon>
        <taxon>Magnoliopsida</taxon>
        <taxon>eudicotyledons</taxon>
        <taxon>Gunneridae</taxon>
        <taxon>Pentapetalae</taxon>
        <taxon>rosids</taxon>
        <taxon>fabids</taxon>
        <taxon>Malpighiales</taxon>
        <taxon>Rhizophoraceae</taxon>
        <taxon>Rhizophora</taxon>
    </lineage>
</organism>
<dbReference type="AlphaFoldDB" id="A0A2P2NJM1"/>
<accession>A0A2P2NJM1</accession>